<dbReference type="Pfam" id="PF05425">
    <property type="entry name" value="CopD"/>
    <property type="match status" value="1"/>
</dbReference>
<comment type="caution">
    <text evidence="3">The sequence shown here is derived from an EMBL/GenBank/DDBJ whole genome shotgun (WGS) entry which is preliminary data.</text>
</comment>
<evidence type="ECO:0000313" key="3">
    <source>
        <dbReference type="EMBL" id="TCS64111.1"/>
    </source>
</evidence>
<organism evidence="3 4">
    <name type="scientific">Varunaivibrio sulfuroxidans</name>
    <dbReference type="NCBI Taxonomy" id="1773489"/>
    <lineage>
        <taxon>Bacteria</taxon>
        <taxon>Pseudomonadati</taxon>
        <taxon>Pseudomonadota</taxon>
        <taxon>Alphaproteobacteria</taxon>
        <taxon>Rhodospirillales</taxon>
        <taxon>Magnetovibrionaceae</taxon>
        <taxon>Varunaivibrio</taxon>
    </lineage>
</organism>
<dbReference type="EMBL" id="SLZW01000002">
    <property type="protein sequence ID" value="TCS64111.1"/>
    <property type="molecule type" value="Genomic_DNA"/>
</dbReference>
<reference evidence="3 4" key="1">
    <citation type="submission" date="2019-03" db="EMBL/GenBank/DDBJ databases">
        <title>Genomic Encyclopedia of Type Strains, Phase IV (KMG-IV): sequencing the most valuable type-strain genomes for metagenomic binning, comparative biology and taxonomic classification.</title>
        <authorList>
            <person name="Goeker M."/>
        </authorList>
    </citation>
    <scope>NUCLEOTIDE SEQUENCE [LARGE SCALE GENOMIC DNA]</scope>
    <source>
        <strain evidence="3 4">DSM 101688</strain>
    </source>
</reference>
<protein>
    <submittedName>
        <fullName evidence="3">Putative membrane protein</fullName>
    </submittedName>
</protein>
<dbReference type="RefSeq" id="WP_132938078.1">
    <property type="nucleotide sequence ID" value="NZ_CP119676.1"/>
</dbReference>
<dbReference type="InterPro" id="IPR008457">
    <property type="entry name" value="Cu-R_CopD_dom"/>
</dbReference>
<gene>
    <name evidence="3" type="ORF">EDD55_102150</name>
</gene>
<feature type="transmembrane region" description="Helical" evidence="1">
    <location>
        <begin position="132"/>
        <end position="154"/>
    </location>
</feature>
<evidence type="ECO:0000259" key="2">
    <source>
        <dbReference type="Pfam" id="PF05425"/>
    </source>
</evidence>
<dbReference type="OrthoDB" id="8419862at2"/>
<dbReference type="GO" id="GO:0016020">
    <property type="term" value="C:membrane"/>
    <property type="evidence" value="ECO:0007669"/>
    <property type="project" value="InterPro"/>
</dbReference>
<accession>A0A4V6NYK0</accession>
<keyword evidence="1" id="KW-1133">Transmembrane helix</keyword>
<name>A0A4V6NYK0_9PROT</name>
<feature type="transmembrane region" description="Helical" evidence="1">
    <location>
        <begin position="50"/>
        <end position="71"/>
    </location>
</feature>
<evidence type="ECO:0000313" key="4">
    <source>
        <dbReference type="Proteomes" id="UP000295304"/>
    </source>
</evidence>
<feature type="transmembrane region" description="Helical" evidence="1">
    <location>
        <begin position="91"/>
        <end position="111"/>
    </location>
</feature>
<dbReference type="Proteomes" id="UP000295304">
    <property type="component" value="Unassembled WGS sequence"/>
</dbReference>
<keyword evidence="4" id="KW-1185">Reference proteome</keyword>
<proteinExistence type="predicted"/>
<feature type="transmembrane region" description="Helical" evidence="1">
    <location>
        <begin position="12"/>
        <end position="30"/>
    </location>
</feature>
<sequence length="155" mass="17365">MDYIFPLANTLHALAAVIWVGGMFFAHQVLRPALGANEPPVRLGIWGRVFARFFVWVWLAVIILPITGYAMVYGDFGSFENAGMHVTVMHAIGWVMIALYLYLYVVPYGQYRQAVKAEDWPRAGKILPIIRRIVGTNLVLGLITIVVAVSGRFWG</sequence>
<dbReference type="AlphaFoldDB" id="A0A4V6NYK0"/>
<keyword evidence="1" id="KW-0812">Transmembrane</keyword>
<evidence type="ECO:0000256" key="1">
    <source>
        <dbReference type="SAM" id="Phobius"/>
    </source>
</evidence>
<feature type="domain" description="Copper resistance protein D" evidence="2">
    <location>
        <begin position="48"/>
        <end position="149"/>
    </location>
</feature>
<keyword evidence="1" id="KW-0472">Membrane</keyword>